<dbReference type="SUPFAM" id="SSF55846">
    <property type="entry name" value="N-acetylmuramoyl-L-alanine amidase-like"/>
    <property type="match status" value="1"/>
</dbReference>
<proteinExistence type="predicted"/>
<accession>A0A0R1U8U3</accession>
<protein>
    <recommendedName>
        <fullName evidence="5">N-acetylmuramoyl-L-alanine amidase domain-containing protein</fullName>
    </recommendedName>
</protein>
<feature type="signal peptide" evidence="4">
    <location>
        <begin position="1"/>
        <end position="35"/>
    </location>
</feature>
<sequence>MDLKKRFKLYKAKKNWLLAGITTVGVIFGSTVMAAADTNVQPVVTTAAPQVSQVQSASVAPTAQTSASSTADPNATSANSATAAYKAATQAAATPAAKPVTKEVNQNGHWYLQDQKTGAYLNGWQNLSNNRVVYYDPQTNQMQYGEQKISDQWYYLRTDNGDVISGWYRLKDGRNVYYDVKKQNGTVTGQGMLHSMQPVNGTYYYFNDWNGDRQTGFKKVKGQTYYFAPTMATGERNINGHWYFFSTDGVMQTGFVKLPDGRLDYYNDQGQMLYGEQQLNGQWYYFRTDNGDVARGFTKLADGRTVYYDVNSDGKGRGMLHGIQSVNGKTYAFRSDNGDRETGLVRINGKVYGFNPSQVTGEQQINGKWYYFAPKTEEMQTGFVTLPDGRLVYYNPQGQMLHGEQQINGQWYAFRSDNGDTLRGWTTLADGRKVYYDVDAQGKGQGMLHGYNLVNGSLYNFDRWNGNLIGKVANDLFYNATTGQLQYYNADGKLVKDQAVKLGNQTCQADAQGNLQITGDGEHSINGHWYLYDAKNGKFKTSWQTLADGRTVYYGPQAYMLYGHQTIDGHGYFFNRVNGDLTKGWLQDGHDWYYYNPNNGQAQTGTATINGVTYRFDNSGKQILNYAIDYRYALNAGEGDEDTAANNYIVLHEVGTESGGAANANYFKQDWEKVEAYTTFVVGDGGRVYQVGRPGQVSWGAGRVANHNAPVQIELGRTYNANQFWQDYTAYVRLARDMAGKFGIPLTLDAGGAGTRGIKSHNWVSHNIWGDHVDPYGYLARFGVTQAKLAHDLQYGI</sequence>
<dbReference type="PATRIC" id="fig|1423760.3.peg.1634"/>
<name>A0A0R1U8U3_9LACO</name>
<dbReference type="NCBIfam" id="TIGR03715">
    <property type="entry name" value="KxYKxGKxW"/>
    <property type="match status" value="1"/>
</dbReference>
<keyword evidence="1 4" id="KW-0732">Signal</keyword>
<feature type="domain" description="N-acetylmuramoyl-L-alanine amidase" evidence="5">
    <location>
        <begin position="636"/>
        <end position="776"/>
    </location>
</feature>
<evidence type="ECO:0000313" key="7">
    <source>
        <dbReference type="Proteomes" id="UP000050816"/>
    </source>
</evidence>
<dbReference type="InterPro" id="IPR002502">
    <property type="entry name" value="Amidase_domain"/>
</dbReference>
<dbReference type="Proteomes" id="UP000050816">
    <property type="component" value="Unassembled WGS sequence"/>
</dbReference>
<evidence type="ECO:0000256" key="2">
    <source>
        <dbReference type="ARBA" id="ARBA00022737"/>
    </source>
</evidence>
<dbReference type="Gene3D" id="2.10.270.10">
    <property type="entry name" value="Cholin Binding"/>
    <property type="match status" value="6"/>
</dbReference>
<dbReference type="SUPFAM" id="SSF69360">
    <property type="entry name" value="Cell wall binding repeat"/>
    <property type="match status" value="3"/>
</dbReference>
<dbReference type="Pfam" id="PF01473">
    <property type="entry name" value="Choline_bind_1"/>
    <property type="match status" value="4"/>
</dbReference>
<dbReference type="SMART" id="SM00644">
    <property type="entry name" value="Ami_2"/>
    <property type="match status" value="1"/>
</dbReference>
<evidence type="ECO:0000256" key="3">
    <source>
        <dbReference type="PROSITE-ProRule" id="PRU00591"/>
    </source>
</evidence>
<dbReference type="AlphaFoldDB" id="A0A0R1U8U3"/>
<dbReference type="Pfam" id="PF01510">
    <property type="entry name" value="Amidase_2"/>
    <property type="match status" value="1"/>
</dbReference>
<dbReference type="InterPro" id="IPR036505">
    <property type="entry name" value="Amidase/PGRP_sf"/>
</dbReference>
<feature type="repeat" description="Cell wall-binding" evidence="3">
    <location>
        <begin position="232"/>
        <end position="251"/>
    </location>
</feature>
<dbReference type="RefSeq" id="WP_082611467.1">
    <property type="nucleotide sequence ID" value="NZ_AZFK01000042.1"/>
</dbReference>
<dbReference type="PROSITE" id="PS51170">
    <property type="entry name" value="CW"/>
    <property type="match status" value="1"/>
</dbReference>
<feature type="chain" id="PRO_5039716768" description="N-acetylmuramoyl-L-alanine amidase domain-containing protein" evidence="4">
    <location>
        <begin position="36"/>
        <end position="797"/>
    </location>
</feature>
<dbReference type="InterPro" id="IPR018337">
    <property type="entry name" value="Cell_wall/Cho-bd_repeat"/>
</dbReference>
<dbReference type="Gene3D" id="3.40.80.10">
    <property type="entry name" value="Peptidoglycan recognition protein-like"/>
    <property type="match status" value="1"/>
</dbReference>
<evidence type="ECO:0000256" key="1">
    <source>
        <dbReference type="ARBA" id="ARBA00022729"/>
    </source>
</evidence>
<keyword evidence="2" id="KW-0677">Repeat</keyword>
<dbReference type="InterPro" id="IPR022263">
    <property type="entry name" value="KxYKxGKxW"/>
</dbReference>
<dbReference type="CDD" id="cd06583">
    <property type="entry name" value="PGRP"/>
    <property type="match status" value="1"/>
</dbReference>
<evidence type="ECO:0000313" key="6">
    <source>
        <dbReference type="EMBL" id="KRL89721.1"/>
    </source>
</evidence>
<organism evidence="6 7">
    <name type="scientific">Limosilactobacillus ingluviei DSM 15946</name>
    <dbReference type="NCBI Taxonomy" id="1423760"/>
    <lineage>
        <taxon>Bacteria</taxon>
        <taxon>Bacillati</taxon>
        <taxon>Bacillota</taxon>
        <taxon>Bacilli</taxon>
        <taxon>Lactobacillales</taxon>
        <taxon>Lactobacillaceae</taxon>
        <taxon>Limosilactobacillus</taxon>
    </lineage>
</organism>
<dbReference type="EMBL" id="AZFK01000042">
    <property type="protein sequence ID" value="KRL89721.1"/>
    <property type="molecule type" value="Genomic_DNA"/>
</dbReference>
<dbReference type="Pfam" id="PF19258">
    <property type="entry name" value="KxYKxGKxW_sig"/>
    <property type="match status" value="1"/>
</dbReference>
<dbReference type="GO" id="GO:0009253">
    <property type="term" value="P:peptidoglycan catabolic process"/>
    <property type="evidence" value="ECO:0007669"/>
    <property type="project" value="InterPro"/>
</dbReference>
<dbReference type="Pfam" id="PF19127">
    <property type="entry name" value="Choline_bind_3"/>
    <property type="match status" value="1"/>
</dbReference>
<evidence type="ECO:0000256" key="4">
    <source>
        <dbReference type="SAM" id="SignalP"/>
    </source>
</evidence>
<dbReference type="GO" id="GO:0008745">
    <property type="term" value="F:N-acetylmuramoyl-L-alanine amidase activity"/>
    <property type="evidence" value="ECO:0007669"/>
    <property type="project" value="InterPro"/>
</dbReference>
<evidence type="ECO:0000259" key="5">
    <source>
        <dbReference type="SMART" id="SM00644"/>
    </source>
</evidence>
<comment type="caution">
    <text evidence="6">The sequence shown here is derived from an EMBL/GenBank/DDBJ whole genome shotgun (WGS) entry which is preliminary data.</text>
</comment>
<gene>
    <name evidence="6" type="ORF">FC43_GL001561</name>
</gene>
<reference evidence="6 7" key="1">
    <citation type="journal article" date="2015" name="Genome Announc.">
        <title>Expanding the biotechnology potential of lactobacilli through comparative genomics of 213 strains and associated genera.</title>
        <authorList>
            <person name="Sun Z."/>
            <person name="Harris H.M."/>
            <person name="McCann A."/>
            <person name="Guo C."/>
            <person name="Argimon S."/>
            <person name="Zhang W."/>
            <person name="Yang X."/>
            <person name="Jeffery I.B."/>
            <person name="Cooney J.C."/>
            <person name="Kagawa T.F."/>
            <person name="Liu W."/>
            <person name="Song Y."/>
            <person name="Salvetti E."/>
            <person name="Wrobel A."/>
            <person name="Rasinkangas P."/>
            <person name="Parkhill J."/>
            <person name="Rea M.C."/>
            <person name="O'Sullivan O."/>
            <person name="Ritari J."/>
            <person name="Douillard F.P."/>
            <person name="Paul Ross R."/>
            <person name="Yang R."/>
            <person name="Briner A.E."/>
            <person name="Felis G.E."/>
            <person name="de Vos W.M."/>
            <person name="Barrangou R."/>
            <person name="Klaenhammer T.R."/>
            <person name="Caufield P.W."/>
            <person name="Cui Y."/>
            <person name="Zhang H."/>
            <person name="O'Toole P.W."/>
        </authorList>
    </citation>
    <scope>NUCLEOTIDE SEQUENCE [LARGE SCALE GENOMIC DNA]</scope>
    <source>
        <strain evidence="6 7">DSM 15946</strain>
    </source>
</reference>